<reference evidence="1 2" key="1">
    <citation type="journal article" date="2014" name="Genome Announc.">
        <title>Draft Genome Sequence of Geobacillus thermopakistaniensis Strain MAS1.</title>
        <authorList>
            <person name="Siddiqui M.A."/>
            <person name="Rashid N."/>
            <person name="Ayyampalayam S."/>
            <person name="Whitman W.B."/>
        </authorList>
    </citation>
    <scope>NUCLEOTIDE SEQUENCE [LARGE SCALE GENOMIC DNA]</scope>
    <source>
        <strain evidence="1 2">MAS1</strain>
    </source>
</reference>
<proteinExistence type="predicted"/>
<keyword evidence="2" id="KW-1185">Reference proteome</keyword>
<gene>
    <name evidence="1" type="ORF">T260_04840</name>
</gene>
<comment type="caution">
    <text evidence="1">The sequence shown here is derived from an EMBL/GenBank/DDBJ whole genome shotgun (WGS) entry which is preliminary data.</text>
</comment>
<dbReference type="AlphaFoldDB" id="A0A7U9P6Y9"/>
<dbReference type="EMBL" id="AYSF01000034">
    <property type="protein sequence ID" value="ESU72855.1"/>
    <property type="molecule type" value="Genomic_DNA"/>
</dbReference>
<protein>
    <submittedName>
        <fullName evidence="1">Uncharacterized protein</fullName>
    </submittedName>
</protein>
<accession>A0A7U9P6Y9</accession>
<organism evidence="1 2">
    <name type="scientific">Geobacillus thermopakistaniensis (strain MAS1)</name>
    <dbReference type="NCBI Taxonomy" id="1408282"/>
    <lineage>
        <taxon>Bacteria</taxon>
        <taxon>Bacillati</taxon>
        <taxon>Bacillota</taxon>
        <taxon>Bacilli</taxon>
        <taxon>Bacillales</taxon>
        <taxon>Anoxybacillaceae</taxon>
        <taxon>Geobacillus</taxon>
    </lineage>
</organism>
<sequence>MCVSFFDGWDGVAKAEVEEGNGGLGMAHVFQIKTKPHGFQRYDEFIRDQVIGIGWPLIGNLDGISKDELRERLRNVYHYSGAKLGNALGAIWAFVNTMEQGDIVLVRNGAWLSIGIIGPYRYVKHLDNDLDGFCHQRSVEWKVMNENVRLYNEKVHETLRHPGVVTKSKYTVRELQLGI</sequence>
<name>A0A7U9P6Y9_GEOTM</name>
<evidence type="ECO:0000313" key="2">
    <source>
        <dbReference type="Proteomes" id="UP000018339"/>
    </source>
</evidence>
<dbReference type="Proteomes" id="UP000018339">
    <property type="component" value="Unassembled WGS sequence"/>
</dbReference>
<evidence type="ECO:0000313" key="1">
    <source>
        <dbReference type="EMBL" id="ESU72855.1"/>
    </source>
</evidence>